<feature type="region of interest" description="Disordered" evidence="5">
    <location>
        <begin position="333"/>
        <end position="800"/>
    </location>
</feature>
<reference evidence="8 9" key="1">
    <citation type="journal article" date="2019" name="Nat. Plants">
        <title>Genome sequencing of Musa balbisiana reveals subgenome evolution and function divergence in polyploid bananas.</title>
        <authorList>
            <person name="Yao X."/>
        </authorList>
    </citation>
    <scope>NUCLEOTIDE SEQUENCE [LARGE SCALE GENOMIC DNA]</scope>
    <source>
        <strain evidence="9">cv. DH-PKW</strain>
        <tissue evidence="8">Leaves</tissue>
    </source>
</reference>
<dbReference type="Proteomes" id="UP000317650">
    <property type="component" value="Chromosome 5"/>
</dbReference>
<sequence>MSTVHSRCDASDGRLTDYRRCTVRPHPHTPTLLYGRSRFLFFGHSTVGIHASEHTIGSGCREALQPFEFKPCASTPFFFVPISSIHLLGGYVSRRNITPEWPPMERALSLDCLILRGIPSFDSENGCRPLIRIFGHNIHKKDDLSSNTLFTMSKKKSLRHYQQEDCDVIKIDIQCLVQGDVVLECVHLDLDPDREAMMFRIMFNTAFIRSNILMLNSDDVDILWDSKDQFPKGFRAEVLFGETENISPPRAPTAILNGEVKGGLPIEAFAKVQELFSGVEWFERNDDDAFWLLKQISANALQEKLEKLILTDAKEISRLQSKVGLQIPLMSPLESDEEKDSVTSDSVVSVDSEKVQHHSSISMDVENILADSATQDSDSTGSPQSNISTDAVLTPPSLPPSSEGTLGGLGTPNFVPEAAPPLPPPPSSPTGKSQQPSPLSSSSEVSILPPPPLPLPPAPISTTGKNGQSLPLPPQPPPPPPPPRSTISIRCPPAPAPPPPPPPPPPLSTTSSRGPLAPPPPPPPPPLLYATSSKGPPPPQPPAPYLPPFAASTRGPPPPLSPLPPPSTISGRGPPPPPPPPPPSTITSRSPSVPSPPPPFSTMSSKALPPPPPPPPFSTSGKSHAPPNPPQPPPPPPPPPPLPPPSTKSNKGSLLSPPPSFPVTAASNRSPPPPPPPPPPSSSLSHIDHGAVHAVPQPPPPPLKNGRGNAPGPSPPPSFGSKGVPPPPPLQALKPPGLVPLPPPLQGGSHGVPAPPQPPGLEGLNTLAPPAPASGRGRLIASSSGKGRGSLQSIPPKKTPLKPLHWVKVTRAMQGSLWADSQKHENQSRPPEIDLSELESLFSTTTASHESGRDKSGARRGASTTKPEIVHLIDMRRANNCEIMLTKIKMPLPDMIRAVLALDTSVLEIDQVENLIKFCPTKEEMEMLKNYTGNKEMLGRCEQLLAEKMPELLDFDKDLIHLEAASKIQLKLVAEEMQAVSKGLEKVEQELTASENDGDISMGFRMALKGFLHTAEADVRSLTSLYSEVGRNADSLSQYFGEDPARCPFEQVTSILVVFVNMFSKSREENARNAEAEKKKIVKEASKERSNTATKRD</sequence>
<feature type="compositionally biased region" description="Pro residues" evidence="5">
    <location>
        <begin position="535"/>
        <end position="547"/>
    </location>
</feature>
<feature type="compositionally biased region" description="Pro residues" evidence="5">
    <location>
        <begin position="555"/>
        <end position="584"/>
    </location>
</feature>
<feature type="compositionally biased region" description="Pro residues" evidence="5">
    <location>
        <begin position="626"/>
        <end position="646"/>
    </location>
</feature>
<evidence type="ECO:0000256" key="4">
    <source>
        <dbReference type="SAM" id="Coils"/>
    </source>
</evidence>
<evidence type="ECO:0000313" key="8">
    <source>
        <dbReference type="EMBL" id="THU65506.1"/>
    </source>
</evidence>
<feature type="compositionally biased region" description="Pro residues" evidence="5">
    <location>
        <begin position="418"/>
        <end position="428"/>
    </location>
</feature>
<keyword evidence="9" id="KW-1185">Reference proteome</keyword>
<dbReference type="GO" id="GO:0004721">
    <property type="term" value="F:phosphoprotein phosphatase activity"/>
    <property type="evidence" value="ECO:0007669"/>
    <property type="project" value="UniProtKB-KW"/>
</dbReference>
<evidence type="ECO:0000259" key="7">
    <source>
        <dbReference type="PROSITE" id="PS51444"/>
    </source>
</evidence>
<dbReference type="InterPro" id="IPR014020">
    <property type="entry name" value="Tensin_C2-dom"/>
</dbReference>
<feature type="domain" description="C2 tensin-type" evidence="6">
    <location>
        <begin position="105"/>
        <end position="243"/>
    </location>
</feature>
<dbReference type="Pfam" id="PF10409">
    <property type="entry name" value="PTEN_C2"/>
    <property type="match status" value="1"/>
</dbReference>
<organism evidence="8 9">
    <name type="scientific">Musa balbisiana</name>
    <name type="common">Banana</name>
    <dbReference type="NCBI Taxonomy" id="52838"/>
    <lineage>
        <taxon>Eukaryota</taxon>
        <taxon>Viridiplantae</taxon>
        <taxon>Streptophyta</taxon>
        <taxon>Embryophyta</taxon>
        <taxon>Tracheophyta</taxon>
        <taxon>Spermatophyta</taxon>
        <taxon>Magnoliopsida</taxon>
        <taxon>Liliopsida</taxon>
        <taxon>Zingiberales</taxon>
        <taxon>Musaceae</taxon>
        <taxon>Musa</taxon>
    </lineage>
</organism>
<feature type="compositionally biased region" description="Pro residues" evidence="5">
    <location>
        <begin position="492"/>
        <end position="507"/>
    </location>
</feature>
<dbReference type="InterPro" id="IPR035892">
    <property type="entry name" value="C2_domain_sf"/>
</dbReference>
<name>A0A4S8JTN4_MUSBA</name>
<dbReference type="InterPro" id="IPR051144">
    <property type="entry name" value="Formin_homology_domain"/>
</dbReference>
<feature type="region of interest" description="Disordered" evidence="5">
    <location>
        <begin position="843"/>
        <end position="865"/>
    </location>
</feature>
<keyword evidence="4" id="KW-0175">Coiled coil</keyword>
<evidence type="ECO:0000256" key="5">
    <source>
        <dbReference type="SAM" id="MobiDB-lite"/>
    </source>
</evidence>
<feature type="compositionally biased region" description="Pro residues" evidence="5">
    <location>
        <begin position="608"/>
        <end position="617"/>
    </location>
</feature>
<feature type="compositionally biased region" description="Polar residues" evidence="5">
    <location>
        <begin position="372"/>
        <end position="391"/>
    </location>
</feature>
<accession>A0A4S8JTN4</accession>
<gene>
    <name evidence="8" type="ORF">C4D60_Mb05t04380</name>
</gene>
<dbReference type="SUPFAM" id="SSF101447">
    <property type="entry name" value="Formin homology 2 domain (FH2 domain)"/>
    <property type="match status" value="1"/>
</dbReference>
<dbReference type="PANTHER" id="PTHR45733:SF17">
    <property type="entry name" value="FORMIN-LIKE PROTEIN 14"/>
    <property type="match status" value="1"/>
</dbReference>
<dbReference type="PROSITE" id="PS51182">
    <property type="entry name" value="C2_TENSIN"/>
    <property type="match status" value="1"/>
</dbReference>
<feature type="compositionally biased region" description="Pro residues" evidence="5">
    <location>
        <begin position="448"/>
        <end position="459"/>
    </location>
</feature>
<keyword evidence="2" id="KW-0378">Hydrolase</keyword>
<dbReference type="Gene3D" id="2.60.40.1110">
    <property type="match status" value="1"/>
</dbReference>
<protein>
    <recommendedName>
        <fullName evidence="3">Formin-like protein</fullName>
    </recommendedName>
</protein>
<dbReference type="AlphaFoldDB" id="A0A4S8JTN4"/>
<keyword evidence="2" id="KW-0904">Protein phosphatase</keyword>
<proteinExistence type="inferred from homology"/>
<dbReference type="InterPro" id="IPR042201">
    <property type="entry name" value="FH2_Formin_sf"/>
</dbReference>
<feature type="compositionally biased region" description="Polar residues" evidence="5">
    <location>
        <begin position="781"/>
        <end position="793"/>
    </location>
</feature>
<evidence type="ECO:0000256" key="1">
    <source>
        <dbReference type="ARBA" id="ARBA00006468"/>
    </source>
</evidence>
<dbReference type="PROSITE" id="PS51444">
    <property type="entry name" value="FH2"/>
    <property type="match status" value="1"/>
</dbReference>
<feature type="compositionally biased region" description="Pro residues" evidence="5">
    <location>
        <begin position="712"/>
        <end position="730"/>
    </location>
</feature>
<dbReference type="SMART" id="SM01326">
    <property type="entry name" value="PTEN_C2"/>
    <property type="match status" value="1"/>
</dbReference>
<feature type="region of interest" description="Disordered" evidence="5">
    <location>
        <begin position="1067"/>
        <end position="1097"/>
    </location>
</feature>
<evidence type="ECO:0000313" key="9">
    <source>
        <dbReference type="Proteomes" id="UP000317650"/>
    </source>
</evidence>
<dbReference type="SMART" id="SM00498">
    <property type="entry name" value="FH2"/>
    <property type="match status" value="1"/>
</dbReference>
<feature type="coiled-coil region" evidence="4">
    <location>
        <begin position="970"/>
        <end position="997"/>
    </location>
</feature>
<comment type="similarity">
    <text evidence="1">Belongs to the formin-like family. Class-II subfamily.</text>
</comment>
<feature type="domain" description="FH2" evidence="7">
    <location>
        <begin position="791"/>
        <end position="1097"/>
    </location>
</feature>
<dbReference type="InterPro" id="IPR015425">
    <property type="entry name" value="FH2_Formin"/>
</dbReference>
<evidence type="ECO:0000256" key="3">
    <source>
        <dbReference type="RuleBase" id="RU361260"/>
    </source>
</evidence>
<feature type="compositionally biased region" description="Pro residues" evidence="5">
    <location>
        <begin position="471"/>
        <end position="484"/>
    </location>
</feature>
<feature type="compositionally biased region" description="Low complexity" evidence="5">
    <location>
        <begin position="429"/>
        <end position="447"/>
    </location>
</feature>
<feature type="compositionally biased region" description="Pro residues" evidence="5">
    <location>
        <begin position="516"/>
        <end position="527"/>
    </location>
</feature>
<evidence type="ECO:0000256" key="2">
    <source>
        <dbReference type="ARBA" id="ARBA00022912"/>
    </source>
</evidence>
<dbReference type="PANTHER" id="PTHR45733">
    <property type="entry name" value="FORMIN-J"/>
    <property type="match status" value="1"/>
</dbReference>
<comment type="caution">
    <text evidence="8">The sequence shown here is derived from an EMBL/GenBank/DDBJ whole genome shotgun (WGS) entry which is preliminary data.</text>
</comment>
<dbReference type="Pfam" id="PF02181">
    <property type="entry name" value="FH2"/>
    <property type="match status" value="1"/>
</dbReference>
<feature type="compositionally biased region" description="Pro residues" evidence="5">
    <location>
        <begin position="670"/>
        <end position="681"/>
    </location>
</feature>
<dbReference type="EMBL" id="PYDT01000003">
    <property type="protein sequence ID" value="THU65506.1"/>
    <property type="molecule type" value="Genomic_DNA"/>
</dbReference>
<dbReference type="STRING" id="52838.A0A4S8JTN4"/>
<evidence type="ECO:0000259" key="6">
    <source>
        <dbReference type="PROSITE" id="PS51182"/>
    </source>
</evidence>
<dbReference type="Gene3D" id="1.20.58.2220">
    <property type="entry name" value="Formin, FH2 domain"/>
    <property type="match status" value="2"/>
</dbReference>
<dbReference type="SUPFAM" id="SSF49562">
    <property type="entry name" value="C2 domain (Calcium/lipid-binding domain, CaLB)"/>
    <property type="match status" value="1"/>
</dbReference>